<dbReference type="SUPFAM" id="SSF48403">
    <property type="entry name" value="Ankyrin repeat"/>
    <property type="match status" value="1"/>
</dbReference>
<comment type="caution">
    <text evidence="5">The sequence shown here is derived from an EMBL/GenBank/DDBJ whole genome shotgun (WGS) entry which is preliminary data.</text>
</comment>
<evidence type="ECO:0000256" key="2">
    <source>
        <dbReference type="ARBA" id="ARBA00023043"/>
    </source>
</evidence>
<sequence>MDHCLLPHDIFAVIARQGDEDAVRGLLLTCRDLYELLVPLFYRRAVQDYPHLCERIITAIRFDGDEEAIIRSLKRAERASARFDLFEETDIEDPSPTFVRSGWPTRALNHQSIYCSLMGLAAFGGYKDVISFLHQRGLSVDAVEASGASSGTKLRSSPPLFIALARGHHEVARHLLGLGASPALSQEAVDQRTALHLAAALPYPDIIERIVQMGAAINSRDENGDTALVYAVASRTSTREIIALLAKLGADVNHMTSFRGQDTSLLGLACALEHWVLADELLDREADANGGTREWQIRPLEVACGVWVPEQTTQARQSRRALVTKLLQRGANPNIQRGYNSSGPSLLAWLMGNGSEWEAECLLHCSQINIEQVDGLGMTPIAHALSTNHGRPALAKLLLDKGAQPPDFELEDIRRVAQRVRKGVRKDRRNREMLLRQYPNIQELCALLLEYYTNPFAVADFGSVSLTEKQYPPPTVVVGSELDGPDQGKDAAPETIDRVF</sequence>
<reference evidence="5 6" key="1">
    <citation type="submission" date="2023-01" db="EMBL/GenBank/DDBJ databases">
        <title>Analysis of 21 Apiospora genomes using comparative genomics revels a genus with tremendous synthesis potential of carbohydrate active enzymes and secondary metabolites.</title>
        <authorList>
            <person name="Sorensen T."/>
        </authorList>
    </citation>
    <scope>NUCLEOTIDE SEQUENCE [LARGE SCALE GENOMIC DNA]</scope>
    <source>
        <strain evidence="5 6">CBS 117206</strain>
    </source>
</reference>
<dbReference type="SMART" id="SM00248">
    <property type="entry name" value="ANK"/>
    <property type="match status" value="6"/>
</dbReference>
<dbReference type="Gene3D" id="1.25.40.20">
    <property type="entry name" value="Ankyrin repeat-containing domain"/>
    <property type="match status" value="1"/>
</dbReference>
<dbReference type="Pfam" id="PF12796">
    <property type="entry name" value="Ank_2"/>
    <property type="match status" value="1"/>
</dbReference>
<feature type="repeat" description="ANK" evidence="3">
    <location>
        <begin position="190"/>
        <end position="222"/>
    </location>
</feature>
<proteinExistence type="predicted"/>
<evidence type="ECO:0000313" key="5">
    <source>
        <dbReference type="EMBL" id="KAK8106654.1"/>
    </source>
</evidence>
<keyword evidence="2 3" id="KW-0040">ANK repeat</keyword>
<feature type="repeat" description="ANK" evidence="3">
    <location>
        <begin position="223"/>
        <end position="257"/>
    </location>
</feature>
<evidence type="ECO:0000313" key="6">
    <source>
        <dbReference type="Proteomes" id="UP001392437"/>
    </source>
</evidence>
<keyword evidence="1" id="KW-0677">Repeat</keyword>
<dbReference type="EMBL" id="JAQQWP010000008">
    <property type="protein sequence ID" value="KAK8106654.1"/>
    <property type="molecule type" value="Genomic_DNA"/>
</dbReference>
<gene>
    <name evidence="5" type="ORF">PG999_010013</name>
</gene>
<evidence type="ECO:0000256" key="3">
    <source>
        <dbReference type="PROSITE-ProRule" id="PRU00023"/>
    </source>
</evidence>
<dbReference type="InterPro" id="IPR002110">
    <property type="entry name" value="Ankyrin_rpt"/>
</dbReference>
<dbReference type="PANTHER" id="PTHR24198">
    <property type="entry name" value="ANKYRIN REPEAT AND PROTEIN KINASE DOMAIN-CONTAINING PROTEIN"/>
    <property type="match status" value="1"/>
</dbReference>
<evidence type="ECO:0000256" key="1">
    <source>
        <dbReference type="ARBA" id="ARBA00022737"/>
    </source>
</evidence>
<dbReference type="InterPro" id="IPR036770">
    <property type="entry name" value="Ankyrin_rpt-contain_sf"/>
</dbReference>
<keyword evidence="6" id="KW-1185">Reference proteome</keyword>
<protein>
    <submittedName>
        <fullName evidence="5">Ankyrin repeat protein</fullName>
    </submittedName>
</protein>
<dbReference type="AlphaFoldDB" id="A0AAW0QMH9"/>
<accession>A0AAW0QMH9</accession>
<dbReference type="Proteomes" id="UP001392437">
    <property type="component" value="Unassembled WGS sequence"/>
</dbReference>
<dbReference type="PANTHER" id="PTHR24198:SF194">
    <property type="entry name" value="INVERSIN-A"/>
    <property type="match status" value="1"/>
</dbReference>
<organism evidence="5 6">
    <name type="scientific">Apiospora kogelbergensis</name>
    <dbReference type="NCBI Taxonomy" id="1337665"/>
    <lineage>
        <taxon>Eukaryota</taxon>
        <taxon>Fungi</taxon>
        <taxon>Dikarya</taxon>
        <taxon>Ascomycota</taxon>
        <taxon>Pezizomycotina</taxon>
        <taxon>Sordariomycetes</taxon>
        <taxon>Xylariomycetidae</taxon>
        <taxon>Amphisphaeriales</taxon>
        <taxon>Apiosporaceae</taxon>
        <taxon>Apiospora</taxon>
    </lineage>
</organism>
<dbReference type="PROSITE" id="PS50088">
    <property type="entry name" value="ANK_REPEAT"/>
    <property type="match status" value="2"/>
</dbReference>
<name>A0AAW0QMH9_9PEZI</name>
<evidence type="ECO:0000256" key="4">
    <source>
        <dbReference type="SAM" id="MobiDB-lite"/>
    </source>
</evidence>
<feature type="compositionally biased region" description="Basic and acidic residues" evidence="4">
    <location>
        <begin position="486"/>
        <end position="500"/>
    </location>
</feature>
<dbReference type="PROSITE" id="PS50297">
    <property type="entry name" value="ANK_REP_REGION"/>
    <property type="match status" value="1"/>
</dbReference>
<feature type="region of interest" description="Disordered" evidence="4">
    <location>
        <begin position="477"/>
        <end position="500"/>
    </location>
</feature>